<evidence type="ECO:0008006" key="4">
    <source>
        <dbReference type="Google" id="ProtNLM"/>
    </source>
</evidence>
<name>A0A9P5T8E8_9AGAM</name>
<comment type="caution">
    <text evidence="2">The sequence shown here is derived from an EMBL/GenBank/DDBJ whole genome shotgun (WGS) entry which is preliminary data.</text>
</comment>
<proteinExistence type="predicted"/>
<evidence type="ECO:0000256" key="1">
    <source>
        <dbReference type="SAM" id="SignalP"/>
    </source>
</evidence>
<feature type="chain" id="PRO_5040190980" description="Secreted protein" evidence="1">
    <location>
        <begin position="21"/>
        <end position="164"/>
    </location>
</feature>
<dbReference type="OrthoDB" id="3241054at2759"/>
<reference evidence="2" key="2">
    <citation type="journal article" date="2020" name="Nat. Commun.">
        <title>Large-scale genome sequencing of mycorrhizal fungi provides insights into the early evolution of symbiotic traits.</title>
        <authorList>
            <person name="Miyauchi S."/>
            <person name="Kiss E."/>
            <person name="Kuo A."/>
            <person name="Drula E."/>
            <person name="Kohler A."/>
            <person name="Sanchez-Garcia M."/>
            <person name="Morin E."/>
            <person name="Andreopoulos B."/>
            <person name="Barry K.W."/>
            <person name="Bonito G."/>
            <person name="Buee M."/>
            <person name="Carver A."/>
            <person name="Chen C."/>
            <person name="Cichocki N."/>
            <person name="Clum A."/>
            <person name="Culley D."/>
            <person name="Crous P.W."/>
            <person name="Fauchery L."/>
            <person name="Girlanda M."/>
            <person name="Hayes R.D."/>
            <person name="Keri Z."/>
            <person name="LaButti K."/>
            <person name="Lipzen A."/>
            <person name="Lombard V."/>
            <person name="Magnuson J."/>
            <person name="Maillard F."/>
            <person name="Murat C."/>
            <person name="Nolan M."/>
            <person name="Ohm R.A."/>
            <person name="Pangilinan J."/>
            <person name="Pereira M.F."/>
            <person name="Perotto S."/>
            <person name="Peter M."/>
            <person name="Pfister S."/>
            <person name="Riley R."/>
            <person name="Sitrit Y."/>
            <person name="Stielow J.B."/>
            <person name="Szollosi G."/>
            <person name="Zifcakova L."/>
            <person name="Stursova M."/>
            <person name="Spatafora J.W."/>
            <person name="Tedersoo L."/>
            <person name="Vaario L.M."/>
            <person name="Yamada A."/>
            <person name="Yan M."/>
            <person name="Wang P."/>
            <person name="Xu J."/>
            <person name="Bruns T."/>
            <person name="Baldrian P."/>
            <person name="Vilgalys R."/>
            <person name="Dunand C."/>
            <person name="Henrissat B."/>
            <person name="Grigoriev I.V."/>
            <person name="Hibbett D."/>
            <person name="Nagy L.G."/>
            <person name="Martin F.M."/>
        </authorList>
    </citation>
    <scope>NUCLEOTIDE SEQUENCE</scope>
    <source>
        <strain evidence="2">Prilba</strain>
    </source>
</reference>
<gene>
    <name evidence="2" type="ORF">DFH94DRAFT_651494</name>
</gene>
<evidence type="ECO:0000313" key="2">
    <source>
        <dbReference type="EMBL" id="KAF8478943.1"/>
    </source>
</evidence>
<feature type="non-terminal residue" evidence="2">
    <location>
        <position position="164"/>
    </location>
</feature>
<feature type="signal peptide" evidence="1">
    <location>
        <begin position="1"/>
        <end position="20"/>
    </location>
</feature>
<evidence type="ECO:0000313" key="3">
    <source>
        <dbReference type="Proteomes" id="UP000759537"/>
    </source>
</evidence>
<reference evidence="2" key="1">
    <citation type="submission" date="2019-10" db="EMBL/GenBank/DDBJ databases">
        <authorList>
            <consortium name="DOE Joint Genome Institute"/>
            <person name="Kuo A."/>
            <person name="Miyauchi S."/>
            <person name="Kiss E."/>
            <person name="Drula E."/>
            <person name="Kohler A."/>
            <person name="Sanchez-Garcia M."/>
            <person name="Andreopoulos B."/>
            <person name="Barry K.W."/>
            <person name="Bonito G."/>
            <person name="Buee M."/>
            <person name="Carver A."/>
            <person name="Chen C."/>
            <person name="Cichocki N."/>
            <person name="Clum A."/>
            <person name="Culley D."/>
            <person name="Crous P.W."/>
            <person name="Fauchery L."/>
            <person name="Girlanda M."/>
            <person name="Hayes R."/>
            <person name="Keri Z."/>
            <person name="LaButti K."/>
            <person name="Lipzen A."/>
            <person name="Lombard V."/>
            <person name="Magnuson J."/>
            <person name="Maillard F."/>
            <person name="Morin E."/>
            <person name="Murat C."/>
            <person name="Nolan M."/>
            <person name="Ohm R."/>
            <person name="Pangilinan J."/>
            <person name="Pereira M."/>
            <person name="Perotto S."/>
            <person name="Peter M."/>
            <person name="Riley R."/>
            <person name="Sitrit Y."/>
            <person name="Stielow B."/>
            <person name="Szollosi G."/>
            <person name="Zifcakova L."/>
            <person name="Stursova M."/>
            <person name="Spatafora J.W."/>
            <person name="Tedersoo L."/>
            <person name="Vaario L.-M."/>
            <person name="Yamada A."/>
            <person name="Yan M."/>
            <person name="Wang P."/>
            <person name="Xu J."/>
            <person name="Bruns T."/>
            <person name="Baldrian P."/>
            <person name="Vilgalys R."/>
            <person name="Henrissat B."/>
            <person name="Grigoriev I.V."/>
            <person name="Hibbett D."/>
            <person name="Nagy L.G."/>
            <person name="Martin F.M."/>
        </authorList>
    </citation>
    <scope>NUCLEOTIDE SEQUENCE</scope>
    <source>
        <strain evidence="2">Prilba</strain>
    </source>
</reference>
<keyword evidence="3" id="KW-1185">Reference proteome</keyword>
<protein>
    <recommendedName>
        <fullName evidence="4">Secreted protein</fullName>
    </recommendedName>
</protein>
<keyword evidence="1" id="KW-0732">Signal</keyword>
<accession>A0A9P5T8E8</accession>
<dbReference type="AlphaFoldDB" id="A0A9P5T8E8"/>
<dbReference type="EMBL" id="WHVB01000010">
    <property type="protein sequence ID" value="KAF8478943.1"/>
    <property type="molecule type" value="Genomic_DNA"/>
</dbReference>
<sequence>MFSKSFVALIFLALTSSVNAQVCMSPALGVSTTLTTTPTVNDAQQPSEDVPCGKVNVTQNIDLSAPVTAYSNGTLPVSIINYQTSTDRSQYITKVQVDETGTGLGSNFVDASMLNNGPSAPDSVGTEVLNVQLPSGYKCTGGNSADLCIAAFTTNEGYGNCVVF</sequence>
<organism evidence="2 3">
    <name type="scientific">Russula ochroleuca</name>
    <dbReference type="NCBI Taxonomy" id="152965"/>
    <lineage>
        <taxon>Eukaryota</taxon>
        <taxon>Fungi</taxon>
        <taxon>Dikarya</taxon>
        <taxon>Basidiomycota</taxon>
        <taxon>Agaricomycotina</taxon>
        <taxon>Agaricomycetes</taxon>
        <taxon>Russulales</taxon>
        <taxon>Russulaceae</taxon>
        <taxon>Russula</taxon>
    </lineage>
</organism>
<dbReference type="Proteomes" id="UP000759537">
    <property type="component" value="Unassembled WGS sequence"/>
</dbReference>